<dbReference type="InterPro" id="IPR011962">
    <property type="entry name" value="dCTP_deaminase"/>
</dbReference>
<dbReference type="Pfam" id="PF22769">
    <property type="entry name" value="DCD"/>
    <property type="match status" value="1"/>
</dbReference>
<sequence length="163" mass="18198">MKHIMGPNSNSKLSNVQDDDIQPNAVDLRIDKIFWIEPKAFIISEEEKKHRGSVEYVPDADGWFTLPTGTYEIVMENIIEVGADEAGWVITRSTLNRNGVFITSGLYDSGYHGVMAGALHVTSGPMQIKRGTRVGQFLLFKAEALKKYEGSYGLASEHDKKYT</sequence>
<protein>
    <submittedName>
        <fullName evidence="2">Dcd Deoxycytidine deaminase</fullName>
    </submittedName>
</protein>
<accession>A0A6J7WW31</accession>
<evidence type="ECO:0000313" key="2">
    <source>
        <dbReference type="EMBL" id="CAB5220892.1"/>
    </source>
</evidence>
<organism evidence="2">
    <name type="scientific">uncultured Caudovirales phage</name>
    <dbReference type="NCBI Taxonomy" id="2100421"/>
    <lineage>
        <taxon>Viruses</taxon>
        <taxon>Duplodnaviria</taxon>
        <taxon>Heunggongvirae</taxon>
        <taxon>Uroviricota</taxon>
        <taxon>Caudoviricetes</taxon>
        <taxon>Peduoviridae</taxon>
        <taxon>Maltschvirus</taxon>
        <taxon>Maltschvirus maltsch</taxon>
    </lineage>
</organism>
<dbReference type="GO" id="GO:0006229">
    <property type="term" value="P:dUTP biosynthetic process"/>
    <property type="evidence" value="ECO:0007669"/>
    <property type="project" value="InterPro"/>
</dbReference>
<evidence type="ECO:0000256" key="1">
    <source>
        <dbReference type="ARBA" id="ARBA00023080"/>
    </source>
</evidence>
<dbReference type="SUPFAM" id="SSF51283">
    <property type="entry name" value="dUTPase-like"/>
    <property type="match status" value="1"/>
</dbReference>
<dbReference type="PANTHER" id="PTHR42680:SF1">
    <property type="entry name" value="DEOXYURIDINE 5'-TRIPHOSPHATE NUCLEOTIDOHYDROLASE"/>
    <property type="match status" value="1"/>
</dbReference>
<proteinExistence type="predicted"/>
<reference evidence="2" key="1">
    <citation type="submission" date="2020-05" db="EMBL/GenBank/DDBJ databases">
        <authorList>
            <person name="Chiriac C."/>
            <person name="Salcher M."/>
            <person name="Ghai R."/>
            <person name="Kavagutti S V."/>
        </authorList>
    </citation>
    <scope>NUCLEOTIDE SEQUENCE</scope>
</reference>
<name>A0A6J7WW31_9CAUD</name>
<dbReference type="Gene3D" id="2.70.40.10">
    <property type="match status" value="1"/>
</dbReference>
<dbReference type="PANTHER" id="PTHR42680">
    <property type="entry name" value="DCTP DEAMINASE"/>
    <property type="match status" value="1"/>
</dbReference>
<dbReference type="EMBL" id="LR798287">
    <property type="protein sequence ID" value="CAB5220892.1"/>
    <property type="molecule type" value="Genomic_DNA"/>
</dbReference>
<gene>
    <name evidence="2" type="ORF">UFOVP245_42</name>
</gene>
<keyword evidence="1" id="KW-0546">Nucleotide metabolism</keyword>
<dbReference type="GO" id="GO:0008829">
    <property type="term" value="F:dCTP deaminase activity"/>
    <property type="evidence" value="ECO:0007669"/>
    <property type="project" value="InterPro"/>
</dbReference>
<dbReference type="InterPro" id="IPR036157">
    <property type="entry name" value="dUTPase-like_sf"/>
</dbReference>